<evidence type="ECO:0000313" key="2">
    <source>
        <dbReference type="EMBL" id="SPF68051.1"/>
    </source>
</evidence>
<gene>
    <name evidence="2" type="ORF">PROPJV5_1009</name>
</gene>
<dbReference type="RefSeq" id="WP_147385354.1">
    <property type="nucleotide sequence ID" value="NZ_OMOH01000003.1"/>
</dbReference>
<organism evidence="2 3">
    <name type="scientific">Propionibacterium ruminifibrarum</name>
    <dbReference type="NCBI Taxonomy" id="1962131"/>
    <lineage>
        <taxon>Bacteria</taxon>
        <taxon>Bacillati</taxon>
        <taxon>Actinomycetota</taxon>
        <taxon>Actinomycetes</taxon>
        <taxon>Propionibacteriales</taxon>
        <taxon>Propionibacteriaceae</taxon>
        <taxon>Propionibacterium</taxon>
    </lineage>
</organism>
<dbReference type="InterPro" id="IPR003672">
    <property type="entry name" value="CobN/Mg_chltase"/>
</dbReference>
<dbReference type="EMBL" id="OMOH01000003">
    <property type="protein sequence ID" value="SPF68051.1"/>
    <property type="molecule type" value="Genomic_DNA"/>
</dbReference>
<sequence length="1262" mass="134817">MRITIISVCPDLLSALIAVDQDLARTHPGACELRLFNATDPPSPQDAARLPGAVSSSDFLLIDLSGAPQAWADALAGPVAAYEGDLLPPGHLFTDRLRLGTVRPAPGGVPIGPAGPGARPTSAEGADPERFAADLANLSTLLRCFHAMSPVHARAFLTLLLHEYGGHPEVVVTSAEYPADGVVAVDLAGGREFTDVRRYIEAVGGPGDRQIALVLYPGDGYPIDSTAATRAVAEALGAHCWVLPLAVRNATRTVDDLRRLMGEAGIVPDVVVNMLSLRLGTSYGGGRAGAGAELLNEWGAAHVHPILLTRITIEDWLRAASGLSPAKVMVSMMLPELDGCIDEIPVAAMSAPRVDERYGVALNALTPIPEQVDRLAGRVAGLLRLRRLDPAEARVAIIGYDYPAGESRLLGGSFLDVAASMSAILAELARTGYRVGTPEPDELLDQLLSRAVNSPRFDAPDAPFVYPRAQARADLGDERAWAQVDQAWPADGPAAPMTTPEGDFIIPALEFGNALVGIQPGRGGGATADSQAHDKTAPPHPQYLAFYTWLQSVWRPDVVVHVGTHGTLEFLGGKENAVSTRCYPDIMMGSVPHVYLYYAGNPAEGLIAVRRSHAQIVSYQPVAMVPGGLHDTLAELDELVAEYRRSLALSPATSGELLEEVRRRAEAEHLPTDPDELEPHLDRLAQSLTPMGLHVFGRAWTPEQTRTMVHGALGHGGAELPPAVEVVAEAQGLDPDSLDRLPRTELAGLRALATRLIDEALDAPEPAAPAAGDRPGAGAPAAGMPPQVAEMLGLASDAAPARPRGDEALGALAARARELRSTLGRNDEWDGLHRALTGRHLTARLGGDVIRDPQIMPSGHGVYQFDPRRIPTPVARRRGERIAEDVRAAWRAEHDGAEPRCVGVVLWGLETTRTQGEAFAQILSLLGARPVARPRPGRPRFEPIPAAELTAPRVDVVVTICGFFRDLFSGLIAELDELVAAIAALDEPAEINPIAASARALRAELIAGGHDADEAGELAGSRIFGPASSYYGTGMTDTVEAGEWDGTEDLAHEFTHANDHVYSRRRSGERVDGLYATNLRRVEVVSQVRSSNEYAITDLDHYFEYLGGFSAAVAQVRGERPLTLVADTSGAAVHTSTAGEATADGLRTRLFNPDWQDAMLAHRHRGGTEISKRVTNLVGLAATTGQVEDWMFDEVFDRYIGDEQMRERLVANNPHAAADIAQRLTETSERGLWAADEHRLDALDAMGFDLEAALEGDGTEPQ</sequence>
<dbReference type="PANTHER" id="PTHR44119:SF1">
    <property type="entry name" value="MAGNESIUM-CHELATASE SUBUNIT CHLH, CHLOROPLASTIC"/>
    <property type="match status" value="1"/>
</dbReference>
<keyword evidence="3" id="KW-1185">Reference proteome</keyword>
<dbReference type="CDD" id="cd10150">
    <property type="entry name" value="CobN_like"/>
    <property type="match status" value="1"/>
</dbReference>
<dbReference type="Proteomes" id="UP000265962">
    <property type="component" value="Unassembled WGS sequence"/>
</dbReference>
<name>A0A375HZS9_9ACTN</name>
<feature type="domain" description="CobN/magnesium chelatase" evidence="1">
    <location>
        <begin position="150"/>
        <end position="1238"/>
    </location>
</feature>
<proteinExistence type="predicted"/>
<dbReference type="OrthoDB" id="9757976at2"/>
<reference evidence="3" key="1">
    <citation type="submission" date="2018-02" db="EMBL/GenBank/DDBJ databases">
        <authorList>
            <person name="Hornung B."/>
        </authorList>
    </citation>
    <scope>NUCLEOTIDE SEQUENCE [LARGE SCALE GENOMIC DNA]</scope>
</reference>
<evidence type="ECO:0000259" key="1">
    <source>
        <dbReference type="Pfam" id="PF02514"/>
    </source>
</evidence>
<evidence type="ECO:0000313" key="3">
    <source>
        <dbReference type="Proteomes" id="UP000265962"/>
    </source>
</evidence>
<dbReference type="Pfam" id="PF02514">
    <property type="entry name" value="CobN-Mg_chel"/>
    <property type="match status" value="1"/>
</dbReference>
<accession>A0A375HZS9</accession>
<protein>
    <submittedName>
        <fullName evidence="2">CobN/Magnesium Chelatase</fullName>
    </submittedName>
</protein>
<dbReference type="PANTHER" id="PTHR44119">
    <property type="entry name" value="MAGNESIUM-CHELATASE SUBUNIT CHLH, CHLOROPLASTIC"/>
    <property type="match status" value="1"/>
</dbReference>
<dbReference type="AlphaFoldDB" id="A0A375HZS9"/>